<dbReference type="OrthoDB" id="214969at2"/>
<dbReference type="EMBL" id="CP036281">
    <property type="protein sequence ID" value="QDU81902.1"/>
    <property type="molecule type" value="Genomic_DNA"/>
</dbReference>
<feature type="compositionally biased region" description="Basic and acidic residues" evidence="1">
    <location>
        <begin position="45"/>
        <end position="65"/>
    </location>
</feature>
<protein>
    <submittedName>
        <fullName evidence="2">Uncharacterized protein</fullName>
    </submittedName>
</protein>
<dbReference type="RefSeq" id="WP_144997642.1">
    <property type="nucleotide sequence ID" value="NZ_CP036281.1"/>
</dbReference>
<sequence>MELTPEKLNRRDFSQLTMAAMGGLLAGTAAGCGTGESAPATTETAEAHDEHEEHDDDHDHDHDVEAAEGGIPEDWKEIITSGKNVCRGLNQCKNHREEANDCAGTGACYTANKHTCHADNDCKGQGGCGSTSGRNSCKGKGECSVPLNDKIWATTRTAFEEAMKAAGKEFGEAPAKVES</sequence>
<keyword evidence="3" id="KW-1185">Reference proteome</keyword>
<gene>
    <name evidence="2" type="ORF">Pla110_36530</name>
</gene>
<dbReference type="AlphaFoldDB" id="A0A518CRP7"/>
<name>A0A518CRP7_9PLAN</name>
<accession>A0A518CRP7</accession>
<dbReference type="Proteomes" id="UP000317178">
    <property type="component" value="Chromosome"/>
</dbReference>
<evidence type="ECO:0000313" key="3">
    <source>
        <dbReference type="Proteomes" id="UP000317178"/>
    </source>
</evidence>
<feature type="region of interest" description="Disordered" evidence="1">
    <location>
        <begin position="30"/>
        <end position="71"/>
    </location>
</feature>
<organism evidence="2 3">
    <name type="scientific">Polystyrenella longa</name>
    <dbReference type="NCBI Taxonomy" id="2528007"/>
    <lineage>
        <taxon>Bacteria</taxon>
        <taxon>Pseudomonadati</taxon>
        <taxon>Planctomycetota</taxon>
        <taxon>Planctomycetia</taxon>
        <taxon>Planctomycetales</taxon>
        <taxon>Planctomycetaceae</taxon>
        <taxon>Polystyrenella</taxon>
    </lineage>
</organism>
<proteinExistence type="predicted"/>
<dbReference type="KEGG" id="plon:Pla110_36530"/>
<dbReference type="PROSITE" id="PS51257">
    <property type="entry name" value="PROKAR_LIPOPROTEIN"/>
    <property type="match status" value="1"/>
</dbReference>
<dbReference type="PROSITE" id="PS51318">
    <property type="entry name" value="TAT"/>
    <property type="match status" value="1"/>
</dbReference>
<evidence type="ECO:0000256" key="1">
    <source>
        <dbReference type="SAM" id="MobiDB-lite"/>
    </source>
</evidence>
<dbReference type="InterPro" id="IPR006311">
    <property type="entry name" value="TAT_signal"/>
</dbReference>
<reference evidence="2 3" key="1">
    <citation type="submission" date="2019-02" db="EMBL/GenBank/DDBJ databases">
        <title>Deep-cultivation of Planctomycetes and their phenomic and genomic characterization uncovers novel biology.</title>
        <authorList>
            <person name="Wiegand S."/>
            <person name="Jogler M."/>
            <person name="Boedeker C."/>
            <person name="Pinto D."/>
            <person name="Vollmers J."/>
            <person name="Rivas-Marin E."/>
            <person name="Kohn T."/>
            <person name="Peeters S.H."/>
            <person name="Heuer A."/>
            <person name="Rast P."/>
            <person name="Oberbeckmann S."/>
            <person name="Bunk B."/>
            <person name="Jeske O."/>
            <person name="Meyerdierks A."/>
            <person name="Storesund J.E."/>
            <person name="Kallscheuer N."/>
            <person name="Luecker S."/>
            <person name="Lage O.M."/>
            <person name="Pohl T."/>
            <person name="Merkel B.J."/>
            <person name="Hornburger P."/>
            <person name="Mueller R.-W."/>
            <person name="Bruemmer F."/>
            <person name="Labrenz M."/>
            <person name="Spormann A.M."/>
            <person name="Op den Camp H."/>
            <person name="Overmann J."/>
            <person name="Amann R."/>
            <person name="Jetten M.S.M."/>
            <person name="Mascher T."/>
            <person name="Medema M.H."/>
            <person name="Devos D.P."/>
            <person name="Kaster A.-K."/>
            <person name="Ovreas L."/>
            <person name="Rohde M."/>
            <person name="Galperin M.Y."/>
            <person name="Jogler C."/>
        </authorList>
    </citation>
    <scope>NUCLEOTIDE SEQUENCE [LARGE SCALE GENOMIC DNA]</scope>
    <source>
        <strain evidence="2 3">Pla110</strain>
    </source>
</reference>
<evidence type="ECO:0000313" key="2">
    <source>
        <dbReference type="EMBL" id="QDU81902.1"/>
    </source>
</evidence>